<evidence type="ECO:0000313" key="1">
    <source>
        <dbReference type="EMBL" id="KRG19197.1"/>
    </source>
</evidence>
<reference evidence="2" key="3">
    <citation type="submission" date="2021-06" db="EMBL/GenBank/DDBJ databases">
        <title>Genomic Description and Analysis of Intracellular Bacteria, Candidatus Berkiella cookevillensis and Candidatus Berkiella aquae.</title>
        <authorList>
            <person name="Kidane D.T."/>
            <person name="Mehari Y.T."/>
            <person name="Rice F.C."/>
            <person name="Arivett B.A."/>
            <person name="Farone A.L."/>
            <person name="Berk S.G."/>
            <person name="Farone M.B."/>
        </authorList>
    </citation>
    <scope>NUCLEOTIDE SEQUENCE</scope>
    <source>
        <strain evidence="2">HT99</strain>
    </source>
</reference>
<dbReference type="Gene3D" id="3.40.50.300">
    <property type="entry name" value="P-loop containing nucleotide triphosphate hydrolases"/>
    <property type="match status" value="1"/>
</dbReference>
<dbReference type="AlphaFoldDB" id="A0A0Q9YF89"/>
<dbReference type="OrthoDB" id="336415at2"/>
<sequence length="188" mass="21184">MINNTIIYLIGFAGTGKLTIAKEIIAQTNMKLVSNHLSNNPVLSLIHADGKTPLPSEVWKNIAIIRDVVFDTITNISPADYSFIFTNELIEGNETDMLIYRKVENVAAKRGSKYLPVRLICEVDELCKRVISDERKINHKMIDADAVRQQFIKSKVLTPEHQNTLTLDVTHLTAKQASDIILKKLNEL</sequence>
<dbReference type="RefSeq" id="WP_083482985.1">
    <property type="nucleotide sequence ID" value="NZ_LKAJ02000003.1"/>
</dbReference>
<accession>A0A0Q9YF89</accession>
<dbReference type="InterPro" id="IPR027417">
    <property type="entry name" value="P-loop_NTPase"/>
</dbReference>
<evidence type="ECO:0000313" key="2">
    <source>
        <dbReference type="EMBL" id="MCS5712913.1"/>
    </source>
</evidence>
<keyword evidence="3" id="KW-1185">Reference proteome</keyword>
<organism evidence="1">
    <name type="scientific">Candidatus Berkiella aquae</name>
    <dbReference type="NCBI Taxonomy" id="295108"/>
    <lineage>
        <taxon>Bacteria</taxon>
        <taxon>Pseudomonadati</taxon>
        <taxon>Pseudomonadota</taxon>
        <taxon>Gammaproteobacteria</taxon>
        <taxon>Candidatus Berkiellales</taxon>
        <taxon>Candidatus Berkiellaceae</taxon>
        <taxon>Candidatus Berkiella</taxon>
    </lineage>
</organism>
<dbReference type="SUPFAM" id="SSF52540">
    <property type="entry name" value="P-loop containing nucleoside triphosphate hydrolases"/>
    <property type="match status" value="1"/>
</dbReference>
<reference evidence="1" key="1">
    <citation type="submission" date="2015-09" db="EMBL/GenBank/DDBJ databases">
        <title>Draft Genome Sequences of Two Novel Amoeba-resistant Intranuclear Bacteria, Candidatus Berkiella cookevillensis and Candidatus Berkiella aquae.</title>
        <authorList>
            <person name="Mehari Y.T."/>
            <person name="Arivett B.A."/>
            <person name="Farone A.L."/>
            <person name="Gunderson J.H."/>
            <person name="Farone M.B."/>
        </authorList>
    </citation>
    <scope>NUCLEOTIDE SEQUENCE [LARGE SCALE GENOMIC DNA]</scope>
    <source>
        <strain evidence="1">HT99</strain>
    </source>
</reference>
<name>A0A0Q9YF89_9GAMM</name>
<gene>
    <name evidence="2" type="ORF">HT99x_015855</name>
    <name evidence="1" type="ORF">HT99x_02856</name>
</gene>
<comment type="caution">
    <text evidence="1">The sequence shown here is derived from an EMBL/GenBank/DDBJ whole genome shotgun (WGS) entry which is preliminary data.</text>
</comment>
<dbReference type="EMBL" id="LKAJ02000003">
    <property type="protein sequence ID" value="MCS5712913.1"/>
    <property type="molecule type" value="Genomic_DNA"/>
</dbReference>
<proteinExistence type="predicted"/>
<protein>
    <submittedName>
        <fullName evidence="1">Uncharacterized protein</fullName>
    </submittedName>
</protein>
<reference evidence="2" key="2">
    <citation type="journal article" date="2016" name="Genome Announc.">
        <title>Draft Genome Sequences of Two Novel Amoeba-Resistant Intranuclear Bacteria, 'Candidatus Berkiella cookevillensis' and 'Candidatus Berkiella aquae'.</title>
        <authorList>
            <person name="Mehari Y.T."/>
            <person name="Arivett B.A."/>
            <person name="Farone A.L."/>
            <person name="Gunderson J.H."/>
            <person name="Farone M.B."/>
        </authorList>
    </citation>
    <scope>NUCLEOTIDE SEQUENCE</scope>
    <source>
        <strain evidence="2">HT99</strain>
    </source>
</reference>
<dbReference type="STRING" id="295108.HT99x_02856"/>
<dbReference type="EMBL" id="LKAJ01000017">
    <property type="protein sequence ID" value="KRG19197.1"/>
    <property type="molecule type" value="Genomic_DNA"/>
</dbReference>
<dbReference type="Proteomes" id="UP000051497">
    <property type="component" value="Unassembled WGS sequence"/>
</dbReference>
<evidence type="ECO:0000313" key="3">
    <source>
        <dbReference type="Proteomes" id="UP000051497"/>
    </source>
</evidence>